<dbReference type="EMBL" id="CM010719">
    <property type="protein sequence ID" value="RZC60740.1"/>
    <property type="molecule type" value="Genomic_DNA"/>
</dbReference>
<dbReference type="AlphaFoldDB" id="A0A4Y7JL30"/>
<dbReference type="Gramene" id="RZC60740">
    <property type="protein sequence ID" value="RZC60740"/>
    <property type="gene ID" value="C5167_022507"/>
</dbReference>
<keyword evidence="1" id="KW-0732">Signal</keyword>
<evidence type="ECO:0000313" key="3">
    <source>
        <dbReference type="Proteomes" id="UP000316621"/>
    </source>
</evidence>
<evidence type="ECO:0008006" key="4">
    <source>
        <dbReference type="Google" id="ProtNLM"/>
    </source>
</evidence>
<sequence length="84" mass="9147">MFLHMYHGFSLMVVVVLDLKMVLRGGGKGNGGGGEGGVHVVWRGILKGYFGKIMKHVYNQCHVCTGAESANRTMDGKTNNGRKH</sequence>
<gene>
    <name evidence="2" type="ORF">C5167_022507</name>
</gene>
<dbReference type="Proteomes" id="UP000316621">
    <property type="component" value="Chromosome 5"/>
</dbReference>
<accession>A0A4Y7JL30</accession>
<name>A0A4Y7JL30_PAPSO</name>
<evidence type="ECO:0000313" key="2">
    <source>
        <dbReference type="EMBL" id="RZC60740.1"/>
    </source>
</evidence>
<evidence type="ECO:0000256" key="1">
    <source>
        <dbReference type="SAM" id="SignalP"/>
    </source>
</evidence>
<proteinExistence type="predicted"/>
<organism evidence="2 3">
    <name type="scientific">Papaver somniferum</name>
    <name type="common">Opium poppy</name>
    <dbReference type="NCBI Taxonomy" id="3469"/>
    <lineage>
        <taxon>Eukaryota</taxon>
        <taxon>Viridiplantae</taxon>
        <taxon>Streptophyta</taxon>
        <taxon>Embryophyta</taxon>
        <taxon>Tracheophyta</taxon>
        <taxon>Spermatophyta</taxon>
        <taxon>Magnoliopsida</taxon>
        <taxon>Ranunculales</taxon>
        <taxon>Papaveraceae</taxon>
        <taxon>Papaveroideae</taxon>
        <taxon>Papaver</taxon>
    </lineage>
</organism>
<feature type="chain" id="PRO_5021495557" description="Integrase zinc-binding domain-containing protein" evidence="1">
    <location>
        <begin position="28"/>
        <end position="84"/>
    </location>
</feature>
<protein>
    <recommendedName>
        <fullName evidence="4">Integrase zinc-binding domain-containing protein</fullName>
    </recommendedName>
</protein>
<keyword evidence="3" id="KW-1185">Reference proteome</keyword>
<reference evidence="2 3" key="1">
    <citation type="journal article" date="2018" name="Science">
        <title>The opium poppy genome and morphinan production.</title>
        <authorList>
            <person name="Guo L."/>
            <person name="Winzer T."/>
            <person name="Yang X."/>
            <person name="Li Y."/>
            <person name="Ning Z."/>
            <person name="He Z."/>
            <person name="Teodor R."/>
            <person name="Lu Y."/>
            <person name="Bowser T.A."/>
            <person name="Graham I.A."/>
            <person name="Ye K."/>
        </authorList>
    </citation>
    <scope>NUCLEOTIDE SEQUENCE [LARGE SCALE GENOMIC DNA]</scope>
    <source>
        <strain evidence="3">cv. HN1</strain>
        <tissue evidence="2">Leaves</tissue>
    </source>
</reference>
<feature type="signal peptide" evidence="1">
    <location>
        <begin position="1"/>
        <end position="27"/>
    </location>
</feature>